<comment type="caution">
    <text evidence="2">The sequence shown here is derived from an EMBL/GenBank/DDBJ whole genome shotgun (WGS) entry which is preliminary data.</text>
</comment>
<organism evidence="2 3">
    <name type="scientific">Gnathostoma spinigerum</name>
    <dbReference type="NCBI Taxonomy" id="75299"/>
    <lineage>
        <taxon>Eukaryota</taxon>
        <taxon>Metazoa</taxon>
        <taxon>Ecdysozoa</taxon>
        <taxon>Nematoda</taxon>
        <taxon>Chromadorea</taxon>
        <taxon>Rhabditida</taxon>
        <taxon>Spirurina</taxon>
        <taxon>Gnathostomatomorpha</taxon>
        <taxon>Gnathostomatoidea</taxon>
        <taxon>Gnathostomatidae</taxon>
        <taxon>Gnathostoma</taxon>
    </lineage>
</organism>
<name>A0ABD6EF67_9BILA</name>
<keyword evidence="1" id="KW-0472">Membrane</keyword>
<evidence type="ECO:0000256" key="1">
    <source>
        <dbReference type="SAM" id="Phobius"/>
    </source>
</evidence>
<keyword evidence="3" id="KW-1185">Reference proteome</keyword>
<feature type="transmembrane region" description="Helical" evidence="1">
    <location>
        <begin position="6"/>
        <end position="32"/>
    </location>
</feature>
<dbReference type="AlphaFoldDB" id="A0ABD6EF67"/>
<evidence type="ECO:0000313" key="2">
    <source>
        <dbReference type="EMBL" id="MFH4977866.1"/>
    </source>
</evidence>
<dbReference type="Proteomes" id="UP001608902">
    <property type="component" value="Unassembled WGS sequence"/>
</dbReference>
<keyword evidence="1" id="KW-0812">Transmembrane</keyword>
<sequence>MTSGLGISVLCFSLISVLVGFASLGLLAFILLKDRLFPVNDSSMLRADYDIEQTLPPHFISFDSTDKRNNQIFSVGDNGPVIDLTYAGLEKMDAPPAIYNKEIQPAISNSISTEKNDVEMETKKVSEKFGSLSLTNKGIIGEDEQRSSVVDVARPRQSRSERMQSYEWRSKTLREIEEVTDC</sequence>
<evidence type="ECO:0000313" key="3">
    <source>
        <dbReference type="Proteomes" id="UP001608902"/>
    </source>
</evidence>
<reference evidence="2 3" key="1">
    <citation type="submission" date="2024-08" db="EMBL/GenBank/DDBJ databases">
        <title>Gnathostoma spinigerum genome.</title>
        <authorList>
            <person name="Gonzalez-Bertolin B."/>
            <person name="Monzon S."/>
            <person name="Zaballos A."/>
            <person name="Jimenez P."/>
            <person name="Dekumyoy P."/>
            <person name="Varona S."/>
            <person name="Cuesta I."/>
            <person name="Sumanam S."/>
            <person name="Adisakwattana P."/>
            <person name="Gasser R.B."/>
            <person name="Hernandez-Gonzalez A."/>
            <person name="Young N.D."/>
            <person name="Perteguer M.J."/>
        </authorList>
    </citation>
    <scope>NUCLEOTIDE SEQUENCE [LARGE SCALE GENOMIC DNA]</scope>
    <source>
        <strain evidence="2">AL3</strain>
        <tissue evidence="2">Liver</tissue>
    </source>
</reference>
<dbReference type="EMBL" id="JBGFUD010002676">
    <property type="protein sequence ID" value="MFH4977866.1"/>
    <property type="molecule type" value="Genomic_DNA"/>
</dbReference>
<gene>
    <name evidence="2" type="ORF">AB6A40_004575</name>
</gene>
<keyword evidence="1" id="KW-1133">Transmembrane helix</keyword>
<protein>
    <submittedName>
        <fullName evidence="2">Uncharacterized protein</fullName>
    </submittedName>
</protein>
<proteinExistence type="predicted"/>
<accession>A0ABD6EF67</accession>